<protein>
    <recommendedName>
        <fullName evidence="3">Transposase DDE domain-containing protein</fullName>
    </recommendedName>
</protein>
<evidence type="ECO:0000313" key="1">
    <source>
        <dbReference type="EMBL" id="KIA78532.1"/>
    </source>
</evidence>
<organism evidence="1 2">
    <name type="scientific">Parachlamydia acanthamoebae</name>
    <dbReference type="NCBI Taxonomy" id="83552"/>
    <lineage>
        <taxon>Bacteria</taxon>
        <taxon>Pseudomonadati</taxon>
        <taxon>Chlamydiota</taxon>
        <taxon>Chlamydiia</taxon>
        <taxon>Parachlamydiales</taxon>
        <taxon>Parachlamydiaceae</taxon>
        <taxon>Parachlamydia</taxon>
    </lineage>
</organism>
<proteinExistence type="predicted"/>
<gene>
    <name evidence="1" type="ORF">DB43_DV00070</name>
</gene>
<dbReference type="AlphaFoldDB" id="A0A0C1EBR6"/>
<sequence length="81" mass="9296">MFTPCEVKEKIRLIVQPKSNYLHPISLRDFVNLKYIRKFIEGAFGIISRLLPGKIYFISPEGFEIKAFGFLIAATTNFLAN</sequence>
<accession>A0A0C1EBR6</accession>
<dbReference type="Proteomes" id="UP000031307">
    <property type="component" value="Unassembled WGS sequence"/>
</dbReference>
<evidence type="ECO:0000313" key="2">
    <source>
        <dbReference type="Proteomes" id="UP000031307"/>
    </source>
</evidence>
<evidence type="ECO:0008006" key="3">
    <source>
        <dbReference type="Google" id="ProtNLM"/>
    </source>
</evidence>
<reference evidence="1 2" key="1">
    <citation type="journal article" date="2014" name="Mol. Biol. Evol.">
        <title>Massive expansion of Ubiquitination-related gene families within the Chlamydiae.</title>
        <authorList>
            <person name="Domman D."/>
            <person name="Collingro A."/>
            <person name="Lagkouvardos I."/>
            <person name="Gehre L."/>
            <person name="Weinmaier T."/>
            <person name="Rattei T."/>
            <person name="Subtil A."/>
            <person name="Horn M."/>
        </authorList>
    </citation>
    <scope>NUCLEOTIDE SEQUENCE [LARGE SCALE GENOMIC DNA]</scope>
    <source>
        <strain evidence="1 2">OEW1</strain>
    </source>
</reference>
<dbReference type="EMBL" id="JSAM01000016">
    <property type="protein sequence ID" value="KIA78532.1"/>
    <property type="molecule type" value="Genomic_DNA"/>
</dbReference>
<comment type="caution">
    <text evidence="1">The sequence shown here is derived from an EMBL/GenBank/DDBJ whole genome shotgun (WGS) entry which is preliminary data.</text>
</comment>
<name>A0A0C1EBR6_9BACT</name>